<evidence type="ECO:0000256" key="3">
    <source>
        <dbReference type="ARBA" id="ARBA00022617"/>
    </source>
</evidence>
<dbReference type="InterPro" id="IPR000511">
    <property type="entry name" value="Holocyt_c/c1_synthase"/>
</dbReference>
<protein>
    <recommendedName>
        <fullName evidence="10">Holocytochrome c-type synthase</fullName>
        <ecNumber evidence="10">4.4.1.17</ecNumber>
    </recommendedName>
</protein>
<evidence type="ECO:0000256" key="7">
    <source>
        <dbReference type="ARBA" id="ARBA00023128"/>
    </source>
</evidence>
<keyword evidence="9 10" id="KW-0456">Lyase</keyword>
<name>A0AAV5R606_PICKL</name>
<evidence type="ECO:0000256" key="8">
    <source>
        <dbReference type="ARBA" id="ARBA00023136"/>
    </source>
</evidence>
<dbReference type="PROSITE" id="PS00822">
    <property type="entry name" value="CYTO_HEME_LYASE_2"/>
    <property type="match status" value="1"/>
</dbReference>
<keyword evidence="4 10" id="KW-0479">Metal-binding</keyword>
<evidence type="ECO:0000313" key="12">
    <source>
        <dbReference type="Proteomes" id="UP001378960"/>
    </source>
</evidence>
<dbReference type="Pfam" id="PF01265">
    <property type="entry name" value="Cyto_heme_lyase"/>
    <property type="match status" value="1"/>
</dbReference>
<dbReference type="GO" id="GO:0046872">
    <property type="term" value="F:metal ion binding"/>
    <property type="evidence" value="ECO:0007669"/>
    <property type="project" value="UniProtKB-KW"/>
</dbReference>
<comment type="function">
    <text evidence="10">Lyase that catalyzes the covalent linking of the heme group to the cytochrome C apoprotein to produce the mature functional cytochrome.</text>
</comment>
<dbReference type="GO" id="GO:0005743">
    <property type="term" value="C:mitochondrial inner membrane"/>
    <property type="evidence" value="ECO:0007669"/>
    <property type="project" value="UniProtKB-SubCell"/>
</dbReference>
<evidence type="ECO:0000256" key="1">
    <source>
        <dbReference type="ARBA" id="ARBA00004273"/>
    </source>
</evidence>
<evidence type="ECO:0000256" key="10">
    <source>
        <dbReference type="RuleBase" id="RU363130"/>
    </source>
</evidence>
<dbReference type="PROSITE" id="PS00821">
    <property type="entry name" value="CYTO_HEME_LYASE_1"/>
    <property type="match status" value="1"/>
</dbReference>
<reference evidence="11 12" key="1">
    <citation type="journal article" date="2023" name="Elife">
        <title>Identification of key yeast species and microbe-microbe interactions impacting larval growth of Drosophila in the wild.</title>
        <authorList>
            <person name="Mure A."/>
            <person name="Sugiura Y."/>
            <person name="Maeda R."/>
            <person name="Honda K."/>
            <person name="Sakurai N."/>
            <person name="Takahashi Y."/>
            <person name="Watada M."/>
            <person name="Katoh T."/>
            <person name="Gotoh A."/>
            <person name="Gotoh Y."/>
            <person name="Taniguchi I."/>
            <person name="Nakamura K."/>
            <person name="Hayashi T."/>
            <person name="Katayama T."/>
            <person name="Uemura T."/>
            <person name="Hattori Y."/>
        </authorList>
    </citation>
    <scope>NUCLEOTIDE SEQUENCE [LARGE SCALE GENOMIC DNA]</scope>
    <source>
        <strain evidence="11 12">PK-24</strain>
    </source>
</reference>
<dbReference type="Proteomes" id="UP001378960">
    <property type="component" value="Unassembled WGS sequence"/>
</dbReference>
<dbReference type="PANTHER" id="PTHR12743">
    <property type="entry name" value="CYTOCHROME C1 HEME LYASE"/>
    <property type="match status" value="1"/>
</dbReference>
<comment type="similarity">
    <text evidence="2 10">Belongs to the cytochrome c-type heme lyase family.</text>
</comment>
<evidence type="ECO:0000313" key="11">
    <source>
        <dbReference type="EMBL" id="GMM46643.1"/>
    </source>
</evidence>
<comment type="subcellular location">
    <subcellularLocation>
        <location evidence="1 10">Mitochondrion inner membrane</location>
    </subcellularLocation>
</comment>
<evidence type="ECO:0000256" key="6">
    <source>
        <dbReference type="ARBA" id="ARBA00023004"/>
    </source>
</evidence>
<dbReference type="AlphaFoldDB" id="A0AAV5R606"/>
<dbReference type="PANTHER" id="PTHR12743:SF0">
    <property type="entry name" value="HOLOCYTOCHROME C-TYPE SYNTHASE"/>
    <property type="match status" value="1"/>
</dbReference>
<comment type="caution">
    <text evidence="11">The sequence shown here is derived from an EMBL/GenBank/DDBJ whole genome shotgun (WGS) entry which is preliminary data.</text>
</comment>
<dbReference type="EC" id="4.4.1.17" evidence="10"/>
<gene>
    <name evidence="11" type="ORF">DAPK24_032180</name>
</gene>
<keyword evidence="5 10" id="KW-0999">Mitochondrion inner membrane</keyword>
<dbReference type="EMBL" id="BTGB01000004">
    <property type="protein sequence ID" value="GMM46643.1"/>
    <property type="molecule type" value="Genomic_DNA"/>
</dbReference>
<dbReference type="GO" id="GO:0004408">
    <property type="term" value="F:holocytochrome-c synthase activity"/>
    <property type="evidence" value="ECO:0007669"/>
    <property type="project" value="UniProtKB-EC"/>
</dbReference>
<keyword evidence="8 10" id="KW-0472">Membrane</keyword>
<evidence type="ECO:0000256" key="5">
    <source>
        <dbReference type="ARBA" id="ARBA00022792"/>
    </source>
</evidence>
<accession>A0AAV5R606</accession>
<keyword evidence="7 10" id="KW-0496">Mitochondrion</keyword>
<sequence>MSEGKCPVDQKTRDLWIQKSKEAQRSKEFQNALNQSNTLSNQSNEWSWKNILWSSTPKPDISQQINVPQHPKVSPSTGLRKTLNEPEAIECTSDNLDQSLETPSNATLGEGLSLEREISSIPRTSENGNWVYPSEKQFFNAMKRKNWEPEEKDMKTVVPLHNQVNEIAWRYIQQWEKGQGGDKCGGIKLSSFKGDAKKITPRAAINHYIFGKELPFDRHDWKVNRCGVEIDYVIDFYTTKVNEGEEPRFFLDVRPKLNTFEGIRMRIFRAFGM</sequence>
<comment type="catalytic activity">
    <reaction evidence="10">
        <text>holo-[cytochrome c] = apo-[cytochrome c] + heme b</text>
        <dbReference type="Rhea" id="RHEA:22648"/>
        <dbReference type="Rhea" id="RHEA-COMP:10725"/>
        <dbReference type="Rhea" id="RHEA-COMP:10726"/>
        <dbReference type="ChEBI" id="CHEBI:29950"/>
        <dbReference type="ChEBI" id="CHEBI:60344"/>
        <dbReference type="ChEBI" id="CHEBI:83739"/>
        <dbReference type="EC" id="4.4.1.17"/>
    </reaction>
</comment>
<proteinExistence type="inferred from homology"/>
<evidence type="ECO:0000256" key="2">
    <source>
        <dbReference type="ARBA" id="ARBA00007255"/>
    </source>
</evidence>
<keyword evidence="3 10" id="KW-0349">Heme</keyword>
<keyword evidence="6 10" id="KW-0408">Iron</keyword>
<evidence type="ECO:0000256" key="4">
    <source>
        <dbReference type="ARBA" id="ARBA00022723"/>
    </source>
</evidence>
<organism evidence="11 12">
    <name type="scientific">Pichia kluyveri</name>
    <name type="common">Yeast</name>
    <dbReference type="NCBI Taxonomy" id="36015"/>
    <lineage>
        <taxon>Eukaryota</taxon>
        <taxon>Fungi</taxon>
        <taxon>Dikarya</taxon>
        <taxon>Ascomycota</taxon>
        <taxon>Saccharomycotina</taxon>
        <taxon>Pichiomycetes</taxon>
        <taxon>Pichiales</taxon>
        <taxon>Pichiaceae</taxon>
        <taxon>Pichia</taxon>
    </lineage>
</organism>
<keyword evidence="12" id="KW-1185">Reference proteome</keyword>
<evidence type="ECO:0000256" key="9">
    <source>
        <dbReference type="ARBA" id="ARBA00023239"/>
    </source>
</evidence>